<evidence type="ECO:0008006" key="3">
    <source>
        <dbReference type="Google" id="ProtNLM"/>
    </source>
</evidence>
<protein>
    <recommendedName>
        <fullName evidence="3">Cthe-2314-like HEPN domain-containing protein</fullName>
    </recommendedName>
</protein>
<evidence type="ECO:0000313" key="1">
    <source>
        <dbReference type="EMBL" id="AKD02974.1"/>
    </source>
</evidence>
<evidence type="ECO:0000313" key="2">
    <source>
        <dbReference type="Proteomes" id="UP000033109"/>
    </source>
</evidence>
<proteinExistence type="predicted"/>
<dbReference type="HOGENOM" id="CLU_1234110_0_0_10"/>
<name>A0A0E3ZEL9_9BACT</name>
<dbReference type="EMBL" id="CP009621">
    <property type="protein sequence ID" value="AKD02974.1"/>
    <property type="molecule type" value="Genomic_DNA"/>
</dbReference>
<dbReference type="RefSeq" id="WP_046309992.1">
    <property type="nucleotide sequence ID" value="NZ_CBCSCY010000058.1"/>
</dbReference>
<dbReference type="KEGG" id="pko:PKOR_07330"/>
<sequence>MKFPQSLRQIKALKESDDYLLIKSIESIKFSYSIFLSNYSDLKTALEEHREKSDDGSLWSDDELRWIVQERIVRLMYNFFSSAFRLVNHNRKLYESSTVIAKEYLEYINNNFVSNPLHSFVIDFRNFLCHSSLPLIVSNKKYSNKTVKTTFMIRKDSILKFKWEPVARSYFDSLQETFDLGEIVDQNFHKVRDLHEWYKIRQLQFYRHICRGYSKEKGTIELSY</sequence>
<dbReference type="OrthoDB" id="974840at2"/>
<dbReference type="AlphaFoldDB" id="A0A0E3ZEL9"/>
<dbReference type="PATRIC" id="fig|400092.3.peg.1625"/>
<accession>A0A0E3ZEL9</accession>
<gene>
    <name evidence="1" type="ORF">PKOR_07330</name>
</gene>
<dbReference type="Proteomes" id="UP000033109">
    <property type="component" value="Chromosome"/>
</dbReference>
<keyword evidence="2" id="KW-1185">Reference proteome</keyword>
<reference evidence="1 2" key="1">
    <citation type="journal article" date="2015" name="Sci. Rep.">
        <title>Unraveling adaptation of Pontibacter korlensis to radiation and infertility in desert through complete genome and comparative transcriptomic analysis.</title>
        <authorList>
            <person name="Dai J."/>
            <person name="Dai W."/>
            <person name="Qiu C."/>
            <person name="Yang Z."/>
            <person name="Zhang Y."/>
            <person name="Zhou M."/>
            <person name="Zhang L."/>
            <person name="Fang C."/>
            <person name="Gao Q."/>
            <person name="Yang Q."/>
            <person name="Li X."/>
            <person name="Wang Z."/>
            <person name="Wang Z."/>
            <person name="Jia Z."/>
            <person name="Chen X."/>
        </authorList>
    </citation>
    <scope>NUCLEOTIDE SEQUENCE [LARGE SCALE GENOMIC DNA]</scope>
    <source>
        <strain evidence="1 2">X14-1T</strain>
    </source>
</reference>
<organism evidence="1 2">
    <name type="scientific">Pontibacter korlensis</name>
    <dbReference type="NCBI Taxonomy" id="400092"/>
    <lineage>
        <taxon>Bacteria</taxon>
        <taxon>Pseudomonadati</taxon>
        <taxon>Bacteroidota</taxon>
        <taxon>Cytophagia</taxon>
        <taxon>Cytophagales</taxon>
        <taxon>Hymenobacteraceae</taxon>
        <taxon>Pontibacter</taxon>
    </lineage>
</organism>